<evidence type="ECO:0008006" key="11">
    <source>
        <dbReference type="Google" id="ProtNLM"/>
    </source>
</evidence>
<dbReference type="GO" id="GO:0006325">
    <property type="term" value="P:chromatin organization"/>
    <property type="evidence" value="ECO:0007669"/>
    <property type="project" value="UniProtKB-KW"/>
</dbReference>
<evidence type="ECO:0000256" key="7">
    <source>
        <dbReference type="ARBA" id="ARBA00023242"/>
    </source>
</evidence>
<evidence type="ECO:0000256" key="4">
    <source>
        <dbReference type="ARBA" id="ARBA00023015"/>
    </source>
</evidence>
<dbReference type="AlphaFoldDB" id="A0A383W257"/>
<keyword evidence="7" id="KW-0539">Nucleus</keyword>
<dbReference type="GO" id="GO:0005634">
    <property type="term" value="C:nucleus"/>
    <property type="evidence" value="ECO:0007669"/>
    <property type="project" value="UniProtKB-SubCell"/>
</dbReference>
<dbReference type="STRING" id="3088.A0A383W257"/>
<evidence type="ECO:0000256" key="3">
    <source>
        <dbReference type="ARBA" id="ARBA00022853"/>
    </source>
</evidence>
<keyword evidence="5 8" id="KW-0175">Coiled coil</keyword>
<dbReference type="EMBL" id="FNXT01001036">
    <property type="protein sequence ID" value="SZX71219.1"/>
    <property type="molecule type" value="Genomic_DNA"/>
</dbReference>
<evidence type="ECO:0000256" key="5">
    <source>
        <dbReference type="ARBA" id="ARBA00023054"/>
    </source>
</evidence>
<proteinExistence type="inferred from homology"/>
<protein>
    <recommendedName>
        <fullName evidence="11">Chromatin modification-related protein MEAF6</fullName>
    </recommendedName>
</protein>
<reference evidence="9 10" key="1">
    <citation type="submission" date="2016-10" db="EMBL/GenBank/DDBJ databases">
        <authorList>
            <person name="Cai Z."/>
        </authorList>
    </citation>
    <scope>NUCLEOTIDE SEQUENCE [LARGE SCALE GENOMIC DNA]</scope>
</reference>
<keyword evidence="4" id="KW-0805">Transcription regulation</keyword>
<evidence type="ECO:0000256" key="8">
    <source>
        <dbReference type="SAM" id="Coils"/>
    </source>
</evidence>
<dbReference type="Pfam" id="PF09340">
    <property type="entry name" value="NuA4"/>
    <property type="match status" value="1"/>
</dbReference>
<gene>
    <name evidence="9" type="ORF">BQ4739_LOCUS11355</name>
</gene>
<dbReference type="Proteomes" id="UP000256970">
    <property type="component" value="Unassembled WGS sequence"/>
</dbReference>
<evidence type="ECO:0000256" key="1">
    <source>
        <dbReference type="ARBA" id="ARBA00004123"/>
    </source>
</evidence>
<evidence type="ECO:0000256" key="2">
    <source>
        <dbReference type="ARBA" id="ARBA00010916"/>
    </source>
</evidence>
<sequence length="125" mass="13899">MQPKQLGPYEQLVQYREQLAADLARVENQIADQEYTYFNAEYSQAGSVLKGFEGFLSTKEALRKRQQRAFKPEDRLFSLSSHTSPVAKELQAPEAVDGLAGGGFGKKGYASKGYAQKGYAQKGKR</sequence>
<evidence type="ECO:0000313" key="10">
    <source>
        <dbReference type="Proteomes" id="UP000256970"/>
    </source>
</evidence>
<keyword evidence="10" id="KW-1185">Reference proteome</keyword>
<dbReference type="InterPro" id="IPR015418">
    <property type="entry name" value="Eaf6"/>
</dbReference>
<dbReference type="GO" id="GO:0000123">
    <property type="term" value="C:histone acetyltransferase complex"/>
    <property type="evidence" value="ECO:0007669"/>
    <property type="project" value="InterPro"/>
</dbReference>
<evidence type="ECO:0000256" key="6">
    <source>
        <dbReference type="ARBA" id="ARBA00023163"/>
    </source>
</evidence>
<keyword evidence="6" id="KW-0804">Transcription</keyword>
<keyword evidence="3" id="KW-0156">Chromatin regulator</keyword>
<organism evidence="9 10">
    <name type="scientific">Tetradesmus obliquus</name>
    <name type="common">Green alga</name>
    <name type="synonym">Acutodesmus obliquus</name>
    <dbReference type="NCBI Taxonomy" id="3088"/>
    <lineage>
        <taxon>Eukaryota</taxon>
        <taxon>Viridiplantae</taxon>
        <taxon>Chlorophyta</taxon>
        <taxon>core chlorophytes</taxon>
        <taxon>Chlorophyceae</taxon>
        <taxon>CS clade</taxon>
        <taxon>Sphaeropleales</taxon>
        <taxon>Scenedesmaceae</taxon>
        <taxon>Tetradesmus</taxon>
    </lineage>
</organism>
<feature type="coiled-coil region" evidence="8">
    <location>
        <begin position="9"/>
        <end position="36"/>
    </location>
</feature>
<comment type="similarity">
    <text evidence="2">Belongs to the EAF6 family.</text>
</comment>
<comment type="subcellular location">
    <subcellularLocation>
        <location evidence="1">Nucleus</location>
    </subcellularLocation>
</comment>
<name>A0A383W257_TETOB</name>
<dbReference type="PANTHER" id="PTHR13476">
    <property type="entry name" value="CHROMATIN MODIFICATION-RELATED PROTEIN MEAF6"/>
    <property type="match status" value="1"/>
</dbReference>
<accession>A0A383W257</accession>
<evidence type="ECO:0000313" key="9">
    <source>
        <dbReference type="EMBL" id="SZX71219.1"/>
    </source>
</evidence>